<evidence type="ECO:0000313" key="15">
    <source>
        <dbReference type="Proteomes" id="UP000321547"/>
    </source>
</evidence>
<evidence type="ECO:0000256" key="8">
    <source>
        <dbReference type="ARBA" id="ARBA00023027"/>
    </source>
</evidence>
<dbReference type="NCBIfam" id="NF000840">
    <property type="entry name" value="PRK00071.1-3"/>
    <property type="match status" value="1"/>
</dbReference>
<keyword evidence="3 10" id="KW-0662">Pyridine nucleotide biosynthesis</keyword>
<dbReference type="InterPro" id="IPR014729">
    <property type="entry name" value="Rossmann-like_a/b/a_fold"/>
</dbReference>
<reference evidence="13 14" key="1">
    <citation type="submission" date="2016-10" db="EMBL/GenBank/DDBJ databases">
        <authorList>
            <person name="de Groot N.N."/>
        </authorList>
    </citation>
    <scope>NUCLEOTIDE SEQUENCE [LARGE SCALE GENOMIC DNA]</scope>
    <source>
        <strain evidence="13 14">DSM 17073</strain>
    </source>
</reference>
<dbReference type="EC" id="2.7.7.18" evidence="10"/>
<evidence type="ECO:0000256" key="4">
    <source>
        <dbReference type="ARBA" id="ARBA00022679"/>
    </source>
</evidence>
<comment type="pathway">
    <text evidence="2 10">Cofactor biosynthesis; NAD(+) biosynthesis; deamido-NAD(+) from nicotinate D-ribonucleotide: step 1/1.</text>
</comment>
<keyword evidence="5 10" id="KW-0548">Nucleotidyltransferase</keyword>
<reference evidence="12 15" key="2">
    <citation type="submission" date="2019-07" db="EMBL/GenBank/DDBJ databases">
        <title>Whole genome shotgun sequence of Halolactibacillus halophilus NBRC 100868.</title>
        <authorList>
            <person name="Hosoyama A."/>
            <person name="Uohara A."/>
            <person name="Ohji S."/>
            <person name="Ichikawa N."/>
        </authorList>
    </citation>
    <scope>NUCLEOTIDE SEQUENCE [LARGE SCALE GENOMIC DNA]</scope>
    <source>
        <strain evidence="12 15">NBRC 100868</strain>
    </source>
</reference>
<dbReference type="EMBL" id="BJWI01000001">
    <property type="protein sequence ID" value="GEM00531.1"/>
    <property type="molecule type" value="Genomic_DNA"/>
</dbReference>
<evidence type="ECO:0000313" key="12">
    <source>
        <dbReference type="EMBL" id="GEM00531.1"/>
    </source>
</evidence>
<comment type="catalytic activity">
    <reaction evidence="9 10">
        <text>nicotinate beta-D-ribonucleotide + ATP + H(+) = deamido-NAD(+) + diphosphate</text>
        <dbReference type="Rhea" id="RHEA:22860"/>
        <dbReference type="ChEBI" id="CHEBI:15378"/>
        <dbReference type="ChEBI" id="CHEBI:30616"/>
        <dbReference type="ChEBI" id="CHEBI:33019"/>
        <dbReference type="ChEBI" id="CHEBI:57502"/>
        <dbReference type="ChEBI" id="CHEBI:58437"/>
        <dbReference type="EC" id="2.7.7.18"/>
    </reaction>
</comment>
<sequence length="188" mass="21881">MMKKIGLLGGTFDPPHIGHMIIADDCFHALELDEVWFIPSQIPPHKNKANVSSDKRLDMVTLATENRAQFKVKDFELTRAGRSYTIDTMTMINETYPECSFYFIIGADMVEYLPHWQAIDELVQMVQFVGVQRPGYTLKTPYPVLFVDSLEMDVSSSHIRERIMANRPYEYLLPQAVYHYIKEHKLYE</sequence>
<evidence type="ECO:0000256" key="5">
    <source>
        <dbReference type="ARBA" id="ARBA00022695"/>
    </source>
</evidence>
<gene>
    <name evidence="10 12" type="primary">nadD</name>
    <name evidence="12" type="ORF">HHA03_00630</name>
    <name evidence="13" type="ORF">SAMN05421839_10171</name>
</gene>
<protein>
    <recommendedName>
        <fullName evidence="10">Probable nicotinate-nucleotide adenylyltransferase</fullName>
        <ecNumber evidence="10">2.7.7.18</ecNumber>
    </recommendedName>
    <alternativeName>
        <fullName evidence="10">Deamido-NAD(+) diphosphorylase</fullName>
    </alternativeName>
    <alternativeName>
        <fullName evidence="10">Deamido-NAD(+) pyrophosphorylase</fullName>
    </alternativeName>
    <alternativeName>
        <fullName evidence="10">Nicotinate mononucleotide adenylyltransferase</fullName>
        <shortName evidence="10">NaMN adenylyltransferase</shortName>
    </alternativeName>
</protein>
<evidence type="ECO:0000256" key="10">
    <source>
        <dbReference type="HAMAP-Rule" id="MF_00244"/>
    </source>
</evidence>
<organism evidence="13 14">
    <name type="scientific">Halolactibacillus halophilus</name>
    <dbReference type="NCBI Taxonomy" id="306540"/>
    <lineage>
        <taxon>Bacteria</taxon>
        <taxon>Bacillati</taxon>
        <taxon>Bacillota</taxon>
        <taxon>Bacilli</taxon>
        <taxon>Bacillales</taxon>
        <taxon>Bacillaceae</taxon>
        <taxon>Halolactibacillus</taxon>
    </lineage>
</organism>
<evidence type="ECO:0000256" key="1">
    <source>
        <dbReference type="ARBA" id="ARBA00002324"/>
    </source>
</evidence>
<keyword evidence="6 10" id="KW-0547">Nucleotide-binding</keyword>
<accession>A0A1I5KWB8</accession>
<dbReference type="NCBIfam" id="TIGR00125">
    <property type="entry name" value="cyt_tran_rel"/>
    <property type="match status" value="1"/>
</dbReference>
<dbReference type="HAMAP" id="MF_00244">
    <property type="entry name" value="NaMN_adenylyltr"/>
    <property type="match status" value="1"/>
</dbReference>
<name>A0A1I5KWB8_9BACI</name>
<dbReference type="SUPFAM" id="SSF52374">
    <property type="entry name" value="Nucleotidylyl transferase"/>
    <property type="match status" value="1"/>
</dbReference>
<dbReference type="PANTHER" id="PTHR39321:SF3">
    <property type="entry name" value="PHOSPHOPANTETHEINE ADENYLYLTRANSFERASE"/>
    <property type="match status" value="1"/>
</dbReference>
<keyword evidence="7 10" id="KW-0067">ATP-binding</keyword>
<dbReference type="GO" id="GO:0005524">
    <property type="term" value="F:ATP binding"/>
    <property type="evidence" value="ECO:0007669"/>
    <property type="project" value="UniProtKB-KW"/>
</dbReference>
<evidence type="ECO:0000256" key="2">
    <source>
        <dbReference type="ARBA" id="ARBA00005019"/>
    </source>
</evidence>
<comment type="function">
    <text evidence="1 10">Catalyzes the reversible adenylation of nicotinate mononucleotide (NaMN) to nicotinic acid adenine dinucleotide (NaAD).</text>
</comment>
<evidence type="ECO:0000313" key="13">
    <source>
        <dbReference type="EMBL" id="SFO89253.1"/>
    </source>
</evidence>
<evidence type="ECO:0000256" key="9">
    <source>
        <dbReference type="ARBA" id="ARBA00048721"/>
    </source>
</evidence>
<dbReference type="GO" id="GO:0009435">
    <property type="term" value="P:NAD+ biosynthetic process"/>
    <property type="evidence" value="ECO:0007669"/>
    <property type="project" value="UniProtKB-UniRule"/>
</dbReference>
<dbReference type="Pfam" id="PF01467">
    <property type="entry name" value="CTP_transf_like"/>
    <property type="match status" value="1"/>
</dbReference>
<dbReference type="CDD" id="cd02165">
    <property type="entry name" value="NMNAT"/>
    <property type="match status" value="1"/>
</dbReference>
<dbReference type="STRING" id="306540.SAMN05421839_10171"/>
<dbReference type="NCBIfam" id="TIGR00482">
    <property type="entry name" value="nicotinate (nicotinamide) nucleotide adenylyltransferase"/>
    <property type="match status" value="1"/>
</dbReference>
<comment type="similarity">
    <text evidence="10">Belongs to the NadD family.</text>
</comment>
<dbReference type="NCBIfam" id="NF000841">
    <property type="entry name" value="PRK00071.1-4"/>
    <property type="match status" value="1"/>
</dbReference>
<dbReference type="Gene3D" id="3.40.50.620">
    <property type="entry name" value="HUPs"/>
    <property type="match status" value="1"/>
</dbReference>
<keyword evidence="4 10" id="KW-0808">Transferase</keyword>
<evidence type="ECO:0000313" key="14">
    <source>
        <dbReference type="Proteomes" id="UP000242243"/>
    </source>
</evidence>
<dbReference type="AlphaFoldDB" id="A0A1I5KWB8"/>
<evidence type="ECO:0000256" key="6">
    <source>
        <dbReference type="ARBA" id="ARBA00022741"/>
    </source>
</evidence>
<dbReference type="InterPro" id="IPR005248">
    <property type="entry name" value="NadD/NMNAT"/>
</dbReference>
<dbReference type="EMBL" id="FOXC01000001">
    <property type="protein sequence ID" value="SFO89253.1"/>
    <property type="molecule type" value="Genomic_DNA"/>
</dbReference>
<dbReference type="Proteomes" id="UP000242243">
    <property type="component" value="Unassembled WGS sequence"/>
</dbReference>
<dbReference type="GO" id="GO:0004515">
    <property type="term" value="F:nicotinate-nucleotide adenylyltransferase activity"/>
    <property type="evidence" value="ECO:0007669"/>
    <property type="project" value="UniProtKB-UniRule"/>
</dbReference>
<evidence type="ECO:0000256" key="3">
    <source>
        <dbReference type="ARBA" id="ARBA00022642"/>
    </source>
</evidence>
<feature type="domain" description="Cytidyltransferase-like" evidence="11">
    <location>
        <begin position="7"/>
        <end position="162"/>
    </location>
</feature>
<keyword evidence="15" id="KW-1185">Reference proteome</keyword>
<keyword evidence="8 10" id="KW-0520">NAD</keyword>
<dbReference type="UniPathway" id="UPA00253">
    <property type="reaction ID" value="UER00332"/>
</dbReference>
<dbReference type="InterPro" id="IPR004821">
    <property type="entry name" value="Cyt_trans-like"/>
</dbReference>
<evidence type="ECO:0000256" key="7">
    <source>
        <dbReference type="ARBA" id="ARBA00022840"/>
    </source>
</evidence>
<proteinExistence type="inferred from homology"/>
<evidence type="ECO:0000259" key="11">
    <source>
        <dbReference type="Pfam" id="PF01467"/>
    </source>
</evidence>
<dbReference type="PANTHER" id="PTHR39321">
    <property type="entry name" value="NICOTINATE-NUCLEOTIDE ADENYLYLTRANSFERASE-RELATED"/>
    <property type="match status" value="1"/>
</dbReference>
<dbReference type="Proteomes" id="UP000321547">
    <property type="component" value="Unassembled WGS sequence"/>
</dbReference>